<evidence type="ECO:0000313" key="15">
    <source>
        <dbReference type="EMBL" id="CAF1041556.1"/>
    </source>
</evidence>
<feature type="transmembrane region" description="Helical" evidence="13">
    <location>
        <begin position="304"/>
        <end position="324"/>
    </location>
</feature>
<dbReference type="InterPro" id="IPR005821">
    <property type="entry name" value="Ion_trans_dom"/>
</dbReference>
<dbReference type="Gene3D" id="1.20.120.350">
    <property type="entry name" value="Voltage-gated potassium channels. Chain C"/>
    <property type="match status" value="1"/>
</dbReference>
<dbReference type="AlphaFoldDB" id="A0A8S2JGX5"/>
<dbReference type="SMART" id="SM00225">
    <property type="entry name" value="BTB"/>
    <property type="match status" value="1"/>
</dbReference>
<keyword evidence="6" id="KW-0851">Voltage-gated channel</keyword>
<evidence type="ECO:0000256" key="9">
    <source>
        <dbReference type="ARBA" id="ARBA00023065"/>
    </source>
</evidence>
<organism evidence="16 17">
    <name type="scientific">Didymodactylos carnosus</name>
    <dbReference type="NCBI Taxonomy" id="1234261"/>
    <lineage>
        <taxon>Eukaryota</taxon>
        <taxon>Metazoa</taxon>
        <taxon>Spiralia</taxon>
        <taxon>Gnathifera</taxon>
        <taxon>Rotifera</taxon>
        <taxon>Eurotatoria</taxon>
        <taxon>Bdelloidea</taxon>
        <taxon>Philodinida</taxon>
        <taxon>Philodinidae</taxon>
        <taxon>Didymodactylos</taxon>
    </lineage>
</organism>
<dbReference type="Proteomes" id="UP000682733">
    <property type="component" value="Unassembled WGS sequence"/>
</dbReference>
<keyword evidence="8 13" id="KW-1133">Transmembrane helix</keyword>
<protein>
    <recommendedName>
        <fullName evidence="14">BTB domain-containing protein</fullName>
    </recommendedName>
</protein>
<keyword evidence="4 13" id="KW-0812">Transmembrane</keyword>
<feature type="transmembrane region" description="Helical" evidence="13">
    <location>
        <begin position="377"/>
        <end position="398"/>
    </location>
</feature>
<evidence type="ECO:0000256" key="11">
    <source>
        <dbReference type="ARBA" id="ARBA00023303"/>
    </source>
</evidence>
<comment type="subcellular location">
    <subcellularLocation>
        <location evidence="1">Membrane</location>
        <topology evidence="1">Multi-pass membrane protein</topology>
    </subcellularLocation>
</comment>
<dbReference type="SUPFAM" id="SSF81324">
    <property type="entry name" value="Voltage-gated potassium channels"/>
    <property type="match status" value="1"/>
</dbReference>
<feature type="domain" description="BTB" evidence="14">
    <location>
        <begin position="77"/>
        <end position="179"/>
    </location>
</feature>
<feature type="compositionally biased region" description="Acidic residues" evidence="12">
    <location>
        <begin position="532"/>
        <end position="544"/>
    </location>
</feature>
<keyword evidence="7" id="KW-0630">Potassium</keyword>
<feature type="compositionally biased region" description="Basic and acidic residues" evidence="12">
    <location>
        <begin position="512"/>
        <end position="527"/>
    </location>
</feature>
<dbReference type="Pfam" id="PF00520">
    <property type="entry name" value="Ion_trans"/>
    <property type="match status" value="1"/>
</dbReference>
<dbReference type="InterPro" id="IPR000210">
    <property type="entry name" value="BTB/POZ_dom"/>
</dbReference>
<dbReference type="GO" id="GO:0005251">
    <property type="term" value="F:delayed rectifier potassium channel activity"/>
    <property type="evidence" value="ECO:0007669"/>
    <property type="project" value="TreeGrafter"/>
</dbReference>
<name>A0A8S2JGX5_9BILA</name>
<keyword evidence="9" id="KW-0406">Ion transport</keyword>
<dbReference type="PANTHER" id="PTHR11537:SF113">
    <property type="entry name" value="POTASSIUM VOLTAGE-GATED CHANNEL PROTEIN SHAKER"/>
    <property type="match status" value="1"/>
</dbReference>
<dbReference type="InterPro" id="IPR003131">
    <property type="entry name" value="T1-type_BTB"/>
</dbReference>
<evidence type="ECO:0000256" key="13">
    <source>
        <dbReference type="SAM" id="Phobius"/>
    </source>
</evidence>
<evidence type="ECO:0000256" key="12">
    <source>
        <dbReference type="SAM" id="MobiDB-lite"/>
    </source>
</evidence>
<feature type="transmembrane region" description="Helical" evidence="13">
    <location>
        <begin position="208"/>
        <end position="226"/>
    </location>
</feature>
<dbReference type="PRINTS" id="PR01496">
    <property type="entry name" value="SHAKERCHANEL"/>
</dbReference>
<evidence type="ECO:0000313" key="17">
    <source>
        <dbReference type="Proteomes" id="UP000682733"/>
    </source>
</evidence>
<keyword evidence="11" id="KW-0407">Ion channel</keyword>
<evidence type="ECO:0000256" key="3">
    <source>
        <dbReference type="ARBA" id="ARBA00022538"/>
    </source>
</evidence>
<keyword evidence="10 13" id="KW-0472">Membrane</keyword>
<evidence type="ECO:0000256" key="6">
    <source>
        <dbReference type="ARBA" id="ARBA00022882"/>
    </source>
</evidence>
<evidence type="ECO:0000256" key="2">
    <source>
        <dbReference type="ARBA" id="ARBA00022448"/>
    </source>
</evidence>
<evidence type="ECO:0000256" key="5">
    <source>
        <dbReference type="ARBA" id="ARBA00022826"/>
    </source>
</evidence>
<dbReference type="GO" id="GO:0001508">
    <property type="term" value="P:action potential"/>
    <property type="evidence" value="ECO:0007669"/>
    <property type="project" value="TreeGrafter"/>
</dbReference>
<feature type="region of interest" description="Disordered" evidence="12">
    <location>
        <begin position="482"/>
        <end position="549"/>
    </location>
</feature>
<feature type="transmembrane region" description="Helical" evidence="13">
    <location>
        <begin position="268"/>
        <end position="292"/>
    </location>
</feature>
<dbReference type="EMBL" id="CAJNOK010007683">
    <property type="protein sequence ID" value="CAF1041556.1"/>
    <property type="molecule type" value="Genomic_DNA"/>
</dbReference>
<reference evidence="16" key="1">
    <citation type="submission" date="2021-02" db="EMBL/GenBank/DDBJ databases">
        <authorList>
            <person name="Nowell W R."/>
        </authorList>
    </citation>
    <scope>NUCLEOTIDE SEQUENCE</scope>
</reference>
<dbReference type="EMBL" id="CAJOBA010007694">
    <property type="protein sequence ID" value="CAF3809632.1"/>
    <property type="molecule type" value="Genomic_DNA"/>
</dbReference>
<keyword evidence="2" id="KW-0813">Transport</keyword>
<dbReference type="InterPro" id="IPR027359">
    <property type="entry name" value="Volt_channel_dom_sf"/>
</dbReference>
<dbReference type="Gene3D" id="3.30.710.10">
    <property type="entry name" value="Potassium Channel Kv1.1, Chain A"/>
    <property type="match status" value="1"/>
</dbReference>
<dbReference type="PANTHER" id="PTHR11537">
    <property type="entry name" value="VOLTAGE-GATED POTASSIUM CHANNEL"/>
    <property type="match status" value="1"/>
</dbReference>
<dbReference type="SUPFAM" id="SSF54695">
    <property type="entry name" value="POZ domain"/>
    <property type="match status" value="1"/>
</dbReference>
<dbReference type="Pfam" id="PF02214">
    <property type="entry name" value="BTB_2"/>
    <property type="match status" value="1"/>
</dbReference>
<feature type="compositionally biased region" description="Basic and acidic residues" evidence="12">
    <location>
        <begin position="489"/>
        <end position="501"/>
    </location>
</feature>
<keyword evidence="5" id="KW-0631">Potassium channel</keyword>
<dbReference type="Proteomes" id="UP000677228">
    <property type="component" value="Unassembled WGS sequence"/>
</dbReference>
<comment type="caution">
    <text evidence="16">The sequence shown here is derived from an EMBL/GenBank/DDBJ whole genome shotgun (WGS) entry which is preliminary data.</text>
</comment>
<dbReference type="InterPro" id="IPR003972">
    <property type="entry name" value="K_chnl_volt-dep_Kv1"/>
</dbReference>
<evidence type="ECO:0000256" key="10">
    <source>
        <dbReference type="ARBA" id="ARBA00023136"/>
    </source>
</evidence>
<dbReference type="GO" id="GO:0051260">
    <property type="term" value="P:protein homooligomerization"/>
    <property type="evidence" value="ECO:0007669"/>
    <property type="project" value="InterPro"/>
</dbReference>
<accession>A0A8S2JGX5</accession>
<evidence type="ECO:0000256" key="8">
    <source>
        <dbReference type="ARBA" id="ARBA00022989"/>
    </source>
</evidence>
<dbReference type="PRINTS" id="PR00169">
    <property type="entry name" value="KCHANNEL"/>
</dbReference>
<gene>
    <name evidence="15" type="ORF">OVA965_LOCUS16510</name>
    <name evidence="16" type="ORF">TMI583_LOCUS16519</name>
</gene>
<sequence>MCRHPNLIPAKYLMKYLSSTYTVFQFRVYLRPSANEFGRWNGQSKTRDILNIPNLTNTKRQAHLKAKTTKNGTLVQNRVHINVSGGHFETHRSTLELYPNTLLGNSKKLKPYYDKARNEYFFDRHQGSFHSILYYYQSQGRLRRPQAVPLDTFLDEVTFFELGLEALQQVRTDENLKEARKIHLPRNRLRRHLWANMEYPQYSFSAKIINIVSISMILLSCIALALETLPQYNGLYDNICTDEYESLRNESLKLNITKISYPICSALFYSPFFIIQTISVFFFTLEFLIRLVSTPSYWDFIKSILNWIDLIAIIPYYVTLGINLEAKQDDIDTSTYAGLRVLRILRFARVFKIYRAFRAFKSLRILAAATKESLPDFLIMIAILTLLAFLFGAAVYFAENATNGEMFDSIPKATYWGIITITSIGYGDLYPITAAGRILACLCAFSGTATIGMLASVLVDRYQRVYTRKLYIKETSDEIEFNDYSDDDDKTHSDLESEWHSQLKNNVDASDPDARARIEENTRKSGAKENGGFDEDPREVEDESKEALSDENGLIKKNLSICFSMTYMDDGQENDDPSEEIIEKLSEMVHEKRLNGTDISLSLIKNNDNEHQTVKFKVESPTTSDESFPIDS</sequence>
<dbReference type="InterPro" id="IPR028325">
    <property type="entry name" value="VG_K_chnl"/>
</dbReference>
<evidence type="ECO:0000256" key="4">
    <source>
        <dbReference type="ARBA" id="ARBA00022692"/>
    </source>
</evidence>
<evidence type="ECO:0000259" key="14">
    <source>
        <dbReference type="SMART" id="SM00225"/>
    </source>
</evidence>
<feature type="transmembrane region" description="Helical" evidence="13">
    <location>
        <begin position="434"/>
        <end position="459"/>
    </location>
</feature>
<proteinExistence type="predicted"/>
<evidence type="ECO:0000256" key="7">
    <source>
        <dbReference type="ARBA" id="ARBA00022958"/>
    </source>
</evidence>
<evidence type="ECO:0000313" key="16">
    <source>
        <dbReference type="EMBL" id="CAF3809632.1"/>
    </source>
</evidence>
<evidence type="ECO:0000256" key="1">
    <source>
        <dbReference type="ARBA" id="ARBA00004141"/>
    </source>
</evidence>
<dbReference type="GO" id="GO:0008076">
    <property type="term" value="C:voltage-gated potassium channel complex"/>
    <property type="evidence" value="ECO:0007669"/>
    <property type="project" value="InterPro"/>
</dbReference>
<dbReference type="InterPro" id="IPR011333">
    <property type="entry name" value="SKP1/BTB/POZ_sf"/>
</dbReference>
<dbReference type="Gene3D" id="1.10.287.70">
    <property type="match status" value="1"/>
</dbReference>
<keyword evidence="3" id="KW-0633">Potassium transport</keyword>